<evidence type="ECO:0000313" key="1">
    <source>
        <dbReference type="EMBL" id="NBI35614.1"/>
    </source>
</evidence>
<organism evidence="1">
    <name type="scientific">Muribaculaceae bacterium Z82</name>
    <dbReference type="NCBI Taxonomy" id="2304548"/>
    <lineage>
        <taxon>Bacteria</taxon>
        <taxon>Pseudomonadati</taxon>
        <taxon>Bacteroidota</taxon>
        <taxon>Bacteroidia</taxon>
        <taxon>Bacteroidales</taxon>
        <taxon>Muribaculaceae</taxon>
    </lineage>
</organism>
<dbReference type="AlphaFoldDB" id="A0A7C9JFQ9"/>
<name>A0A7C9JFQ9_9BACT</name>
<reference evidence="1" key="1">
    <citation type="submission" date="2018-08" db="EMBL/GenBank/DDBJ databases">
        <title>Murine metabolic-syndrome-specific gut microbial biobank.</title>
        <authorList>
            <person name="Liu C."/>
        </authorList>
    </citation>
    <scope>NUCLEOTIDE SEQUENCE [LARGE SCALE GENOMIC DNA]</scope>
    <source>
        <strain evidence="1">Z82</strain>
    </source>
</reference>
<dbReference type="EMBL" id="QWKH01000189">
    <property type="protein sequence ID" value="NBI35614.1"/>
    <property type="molecule type" value="Genomic_DNA"/>
</dbReference>
<gene>
    <name evidence="1" type="ORF">D1639_11385</name>
</gene>
<proteinExistence type="predicted"/>
<accession>A0A7C9JFQ9</accession>
<sequence length="107" mass="12033">MIGGCDWHCPWCGEERETNPDYWDGGYGDGDEIEIECDCGHTYTVRMSLIVLFDAESPELAGCGGLDGCGCWHIDGYCDFWRTRRKYPDATAMRGCPQGYDEEVCGR</sequence>
<comment type="caution">
    <text evidence="1">The sequence shown here is derived from an EMBL/GenBank/DDBJ whole genome shotgun (WGS) entry which is preliminary data.</text>
</comment>
<protein>
    <submittedName>
        <fullName evidence="1">Uncharacterized protein</fullName>
    </submittedName>
</protein>